<dbReference type="Pfam" id="PF11066">
    <property type="entry name" value="DUF2867"/>
    <property type="match status" value="1"/>
</dbReference>
<dbReference type="InterPro" id="IPR021295">
    <property type="entry name" value="DUF2867"/>
</dbReference>
<name>A0A6J6UAR1_9ZZZZ</name>
<reference evidence="1" key="1">
    <citation type="submission" date="2020-05" db="EMBL/GenBank/DDBJ databases">
        <authorList>
            <person name="Chiriac C."/>
            <person name="Salcher M."/>
            <person name="Ghai R."/>
            <person name="Kavagutti S V."/>
        </authorList>
    </citation>
    <scope>NUCLEOTIDE SEQUENCE</scope>
</reference>
<accession>A0A6J6UAR1</accession>
<gene>
    <name evidence="1" type="ORF">UFOPK2761_02320</name>
</gene>
<organism evidence="1">
    <name type="scientific">freshwater metagenome</name>
    <dbReference type="NCBI Taxonomy" id="449393"/>
    <lineage>
        <taxon>unclassified sequences</taxon>
        <taxon>metagenomes</taxon>
        <taxon>ecological metagenomes</taxon>
    </lineage>
</organism>
<dbReference type="AlphaFoldDB" id="A0A6J6UAR1"/>
<dbReference type="EMBL" id="CAEZYQ010000019">
    <property type="protein sequence ID" value="CAB4756214.1"/>
    <property type="molecule type" value="Genomic_DNA"/>
</dbReference>
<sequence>MVSTGISLHSSRRVSTVPLGPDEVWAVVAGAGPGRHWYADAAPFVLRGAIDRAVLGGGRRWPVPDGPLLRAGDRAGFWVVRAAGDRPGGHRLVLEAAVRAPGTVTLTVLVTGVGTAAGPGTEIDLQVRLDPRGVLGAAYLLADLPAREAVVELTHRRLVTDVTHAAAGSGA</sequence>
<protein>
    <submittedName>
        <fullName evidence="1">Unannotated protein</fullName>
    </submittedName>
</protein>
<proteinExistence type="predicted"/>
<evidence type="ECO:0000313" key="1">
    <source>
        <dbReference type="EMBL" id="CAB4756214.1"/>
    </source>
</evidence>